<keyword evidence="1" id="KW-0472">Membrane</keyword>
<dbReference type="EMBL" id="CATQJA010002665">
    <property type="protein sequence ID" value="CAJ0583784.1"/>
    <property type="molecule type" value="Genomic_DNA"/>
</dbReference>
<feature type="non-terminal residue" evidence="3">
    <location>
        <position position="1"/>
    </location>
</feature>
<feature type="chain" id="PRO_5041405009" evidence="2">
    <location>
        <begin position="17"/>
        <end position="220"/>
    </location>
</feature>
<organism evidence="3 4">
    <name type="scientific">Mesorhabditis spiculigera</name>
    <dbReference type="NCBI Taxonomy" id="96644"/>
    <lineage>
        <taxon>Eukaryota</taxon>
        <taxon>Metazoa</taxon>
        <taxon>Ecdysozoa</taxon>
        <taxon>Nematoda</taxon>
        <taxon>Chromadorea</taxon>
        <taxon>Rhabditida</taxon>
        <taxon>Rhabditina</taxon>
        <taxon>Rhabditomorpha</taxon>
        <taxon>Rhabditoidea</taxon>
        <taxon>Rhabditidae</taxon>
        <taxon>Mesorhabditinae</taxon>
        <taxon>Mesorhabditis</taxon>
    </lineage>
</organism>
<dbReference type="AlphaFoldDB" id="A0AA36D9U5"/>
<gene>
    <name evidence="3" type="ORF">MSPICULIGERA_LOCUS21853</name>
</gene>
<proteinExistence type="predicted"/>
<evidence type="ECO:0000256" key="2">
    <source>
        <dbReference type="SAM" id="SignalP"/>
    </source>
</evidence>
<name>A0AA36D9U5_9BILA</name>
<feature type="signal peptide" evidence="2">
    <location>
        <begin position="1"/>
        <end position="16"/>
    </location>
</feature>
<comment type="caution">
    <text evidence="3">The sequence shown here is derived from an EMBL/GenBank/DDBJ whole genome shotgun (WGS) entry which is preliminary data.</text>
</comment>
<protein>
    <submittedName>
        <fullName evidence="3">Uncharacterized protein</fullName>
    </submittedName>
</protein>
<keyword evidence="1" id="KW-1133">Transmembrane helix</keyword>
<sequence length="220" mass="24309">MLRWVLVLNLAALALGSMCPMEEHQICNGDSFEHKCVCAMTREESAPPEVSCNQLIDRDENGNFPVVSVTLKIDDSSEGREEWPEEDFVNKIASALRVDDEDVLVLRASCEGTDDTLVVQFAILKKDANSSDLPYDEDDFVDAISIAQRMKSMSHLAKIPDIPVESIEATEELVDIEFDSENSKLVYQAIGAGVFCIVSSILAIIVACRSKDYSDDLQKA</sequence>
<keyword evidence="4" id="KW-1185">Reference proteome</keyword>
<evidence type="ECO:0000256" key="1">
    <source>
        <dbReference type="SAM" id="Phobius"/>
    </source>
</evidence>
<feature type="transmembrane region" description="Helical" evidence="1">
    <location>
        <begin position="185"/>
        <end position="208"/>
    </location>
</feature>
<accession>A0AA36D9U5</accession>
<evidence type="ECO:0000313" key="4">
    <source>
        <dbReference type="Proteomes" id="UP001177023"/>
    </source>
</evidence>
<keyword evidence="1" id="KW-0812">Transmembrane</keyword>
<evidence type="ECO:0000313" key="3">
    <source>
        <dbReference type="EMBL" id="CAJ0583784.1"/>
    </source>
</evidence>
<dbReference type="Proteomes" id="UP001177023">
    <property type="component" value="Unassembled WGS sequence"/>
</dbReference>
<reference evidence="3" key="1">
    <citation type="submission" date="2023-06" db="EMBL/GenBank/DDBJ databases">
        <authorList>
            <person name="Delattre M."/>
        </authorList>
    </citation>
    <scope>NUCLEOTIDE SEQUENCE</scope>
    <source>
        <strain evidence="3">AF72</strain>
    </source>
</reference>
<keyword evidence="2" id="KW-0732">Signal</keyword>